<comment type="caution">
    <text evidence="3">The sequence shown here is derived from an EMBL/GenBank/DDBJ whole genome shotgun (WGS) entry which is preliminary data.</text>
</comment>
<dbReference type="CDD" id="cd05466">
    <property type="entry name" value="PBP2_LTTR_substrate"/>
    <property type="match status" value="1"/>
</dbReference>
<evidence type="ECO:0000256" key="1">
    <source>
        <dbReference type="SAM" id="SignalP"/>
    </source>
</evidence>
<name>A0A9E4MZN3_9GAMM</name>
<sequence length="278" mass="30430">MVKHLFTLLLMTLLIPLNTANADANKIIRLATTTSTDNSGLLKELLPEFQADTGYNVHVIAVGTGKALRMGRDGDVDVVLVHARTAEDDFVAQGHGEKRFGVMYNDFVIVGPQTDPAGLSKAKNATTALQLIAEHQATFVSRGDDSGTHKKELGLWNKAAVDPQGQWYREAGQGMGKVLQIAAEMDAYTLTDRGTWLAYEKKSPLKIGFEGDPLLFNPYGIIAVNPQRYPDTNHRGAQTLIRWLISPEGQERINNFRIGSNRLFTPSADAGEFAAAKH</sequence>
<dbReference type="AlphaFoldDB" id="A0A9E4MZN3"/>
<evidence type="ECO:0000313" key="4">
    <source>
        <dbReference type="Proteomes" id="UP000886687"/>
    </source>
</evidence>
<dbReference type="InterPro" id="IPR024370">
    <property type="entry name" value="PBP_domain"/>
</dbReference>
<evidence type="ECO:0000259" key="2">
    <source>
        <dbReference type="Pfam" id="PF12849"/>
    </source>
</evidence>
<proteinExistence type="predicted"/>
<dbReference type="Proteomes" id="UP000886687">
    <property type="component" value="Unassembled WGS sequence"/>
</dbReference>
<accession>A0A9E4MZN3</accession>
<feature type="chain" id="PRO_5039680940" evidence="1">
    <location>
        <begin position="23"/>
        <end position="278"/>
    </location>
</feature>
<dbReference type="Gene3D" id="3.40.190.10">
    <property type="entry name" value="Periplasmic binding protein-like II"/>
    <property type="match status" value="2"/>
</dbReference>
<reference evidence="3" key="1">
    <citation type="journal article" date="2021" name="Proc. Natl. Acad. Sci. U.S.A.">
        <title>Global biogeography of chemosynthetic symbionts reveals both localized and globally distributed symbiont groups. .</title>
        <authorList>
            <person name="Osvatic J.T."/>
            <person name="Wilkins L.G.E."/>
            <person name="Leibrecht L."/>
            <person name="Leray M."/>
            <person name="Zauner S."/>
            <person name="Polzin J."/>
            <person name="Camacho Y."/>
            <person name="Gros O."/>
            <person name="van Gils J.A."/>
            <person name="Eisen J.A."/>
            <person name="Petersen J.M."/>
            <person name="Yuen B."/>
        </authorList>
    </citation>
    <scope>NUCLEOTIDE SEQUENCE</scope>
    <source>
        <strain evidence="3">MAGL173</strain>
    </source>
</reference>
<gene>
    <name evidence="3" type="ORF">JAZ04_06025</name>
</gene>
<feature type="signal peptide" evidence="1">
    <location>
        <begin position="1"/>
        <end position="22"/>
    </location>
</feature>
<keyword evidence="1" id="KW-0732">Signal</keyword>
<dbReference type="PANTHER" id="PTHR37945">
    <property type="entry name" value="EXTRACELLULAR TUNGSTATE BINDING PROTEIN"/>
    <property type="match status" value="1"/>
</dbReference>
<dbReference type="PANTHER" id="PTHR37945:SF1">
    <property type="entry name" value="EXTRACELLULAR TUNGSTATE BINDING PROTEIN"/>
    <property type="match status" value="1"/>
</dbReference>
<organism evidence="3 4">
    <name type="scientific">Candidatus Thiodiazotropha lotti</name>
    <dbReference type="NCBI Taxonomy" id="2792787"/>
    <lineage>
        <taxon>Bacteria</taxon>
        <taxon>Pseudomonadati</taxon>
        <taxon>Pseudomonadota</taxon>
        <taxon>Gammaproteobacteria</taxon>
        <taxon>Chromatiales</taxon>
        <taxon>Sedimenticolaceae</taxon>
        <taxon>Candidatus Thiodiazotropha</taxon>
    </lineage>
</organism>
<dbReference type="Pfam" id="PF12849">
    <property type="entry name" value="PBP_like_2"/>
    <property type="match status" value="1"/>
</dbReference>
<protein>
    <submittedName>
        <fullName evidence="3">Substrate-binding domain-containing protein</fullName>
    </submittedName>
</protein>
<evidence type="ECO:0000313" key="3">
    <source>
        <dbReference type="EMBL" id="MCG7938403.1"/>
    </source>
</evidence>
<dbReference type="SUPFAM" id="SSF53850">
    <property type="entry name" value="Periplasmic binding protein-like II"/>
    <property type="match status" value="1"/>
</dbReference>
<dbReference type="EMBL" id="JAEPDI010000002">
    <property type="protein sequence ID" value="MCG7938403.1"/>
    <property type="molecule type" value="Genomic_DNA"/>
</dbReference>
<feature type="domain" description="PBP" evidence="2">
    <location>
        <begin position="29"/>
        <end position="248"/>
    </location>
</feature>
<dbReference type="InterPro" id="IPR052738">
    <property type="entry name" value="ABC-Tungstate_binding"/>
</dbReference>